<dbReference type="InterPro" id="IPR029058">
    <property type="entry name" value="AB_hydrolase_fold"/>
</dbReference>
<dbReference type="PRINTS" id="PR00111">
    <property type="entry name" value="ABHYDROLASE"/>
</dbReference>
<gene>
    <name evidence="2" type="ORF">HLB23_40115</name>
</gene>
<dbReference type="GO" id="GO:0016787">
    <property type="term" value="F:hydrolase activity"/>
    <property type="evidence" value="ECO:0007669"/>
    <property type="project" value="UniProtKB-KW"/>
</dbReference>
<name>A0A849CL12_9NOCA</name>
<dbReference type="Gene3D" id="3.40.50.1820">
    <property type="entry name" value="alpha/beta hydrolase"/>
    <property type="match status" value="1"/>
</dbReference>
<dbReference type="PANTHER" id="PTHR43798:SF33">
    <property type="entry name" value="HYDROLASE, PUTATIVE (AFU_ORTHOLOGUE AFUA_2G14860)-RELATED"/>
    <property type="match status" value="1"/>
</dbReference>
<accession>A0A849CL12</accession>
<dbReference type="AlphaFoldDB" id="A0A849CL12"/>
<feature type="domain" description="AB hydrolase-1" evidence="1">
    <location>
        <begin position="54"/>
        <end position="269"/>
    </location>
</feature>
<dbReference type="SUPFAM" id="SSF53474">
    <property type="entry name" value="alpha/beta-Hydrolases"/>
    <property type="match status" value="1"/>
</dbReference>
<organism evidence="2 3">
    <name type="scientific">Nocardia uniformis</name>
    <dbReference type="NCBI Taxonomy" id="53432"/>
    <lineage>
        <taxon>Bacteria</taxon>
        <taxon>Bacillati</taxon>
        <taxon>Actinomycetota</taxon>
        <taxon>Actinomycetes</taxon>
        <taxon>Mycobacteriales</taxon>
        <taxon>Nocardiaceae</taxon>
        <taxon>Nocardia</taxon>
    </lineage>
</organism>
<sequence>MSTIYRSEAGAQVVERRYRELLGTWPVPAEERRVPTREGDTFVLVSGPVDAPPLVLLHGSGANAATWLGDIASWAQHFRTYAVDMVGEPGFSAPSRPDLKSEAVALWLDDVLTGLGLTSTAVVGMSLGGWTALDYAIRRPERITRLALQCPGGIGKQRFGWMFKSIALHLVGRSDQRASTRLVTGLDKPEFEPVLDDVILTFEHFKPRTGRLPMFTDTQLHGLAMPVLVIVGARDVMFDSTETARRVRENVPDATVRVLPDVGHAILGQTDTVLNFLRG</sequence>
<evidence type="ECO:0000313" key="2">
    <source>
        <dbReference type="EMBL" id="NNH75991.1"/>
    </source>
</evidence>
<keyword evidence="3" id="KW-1185">Reference proteome</keyword>
<evidence type="ECO:0000259" key="1">
    <source>
        <dbReference type="Pfam" id="PF12697"/>
    </source>
</evidence>
<dbReference type="PANTHER" id="PTHR43798">
    <property type="entry name" value="MONOACYLGLYCEROL LIPASE"/>
    <property type="match status" value="1"/>
</dbReference>
<dbReference type="EMBL" id="JABELX010000033">
    <property type="protein sequence ID" value="NNH75991.1"/>
    <property type="molecule type" value="Genomic_DNA"/>
</dbReference>
<dbReference type="Pfam" id="PF12697">
    <property type="entry name" value="Abhydrolase_6"/>
    <property type="match status" value="1"/>
</dbReference>
<dbReference type="GO" id="GO:0016020">
    <property type="term" value="C:membrane"/>
    <property type="evidence" value="ECO:0007669"/>
    <property type="project" value="TreeGrafter"/>
</dbReference>
<dbReference type="InterPro" id="IPR000073">
    <property type="entry name" value="AB_hydrolase_1"/>
</dbReference>
<proteinExistence type="predicted"/>
<keyword evidence="2" id="KW-0378">Hydrolase</keyword>
<dbReference type="RefSeq" id="WP_067529471.1">
    <property type="nucleotide sequence ID" value="NZ_JABELX010000033.1"/>
</dbReference>
<protein>
    <submittedName>
        <fullName evidence="2">Alpha/beta fold hydrolase</fullName>
    </submittedName>
</protein>
<dbReference type="InterPro" id="IPR050266">
    <property type="entry name" value="AB_hydrolase_sf"/>
</dbReference>
<dbReference type="Proteomes" id="UP000586827">
    <property type="component" value="Unassembled WGS sequence"/>
</dbReference>
<reference evidence="2 3" key="1">
    <citation type="submission" date="2020-05" db="EMBL/GenBank/DDBJ databases">
        <title>MicrobeNet Type strains.</title>
        <authorList>
            <person name="Nicholson A.C."/>
        </authorList>
    </citation>
    <scope>NUCLEOTIDE SEQUENCE [LARGE SCALE GENOMIC DNA]</scope>
    <source>
        <strain evidence="2 3">JCM 3224</strain>
    </source>
</reference>
<evidence type="ECO:0000313" key="3">
    <source>
        <dbReference type="Proteomes" id="UP000586827"/>
    </source>
</evidence>
<comment type="caution">
    <text evidence="2">The sequence shown here is derived from an EMBL/GenBank/DDBJ whole genome shotgun (WGS) entry which is preliminary data.</text>
</comment>